<reference evidence="2 3" key="1">
    <citation type="submission" date="2020-07" db="EMBL/GenBank/DDBJ databases">
        <title>Gai3-2, isolated from salt lake.</title>
        <authorList>
            <person name="Cui H."/>
            <person name="Shi X."/>
        </authorList>
    </citation>
    <scope>NUCLEOTIDE SEQUENCE [LARGE SCALE GENOMIC DNA]</scope>
    <source>
        <strain evidence="2 3">Gai3-2</strain>
    </source>
</reference>
<feature type="compositionally biased region" description="Polar residues" evidence="1">
    <location>
        <begin position="1"/>
        <end position="14"/>
    </location>
</feature>
<dbReference type="RefSeq" id="WP_179169296.1">
    <property type="nucleotide sequence ID" value="NZ_CP058529.1"/>
</dbReference>
<name>A0A7D5K1B2_9EURY</name>
<feature type="region of interest" description="Disordered" evidence="1">
    <location>
        <begin position="1"/>
        <end position="20"/>
    </location>
</feature>
<feature type="compositionally biased region" description="Acidic residues" evidence="1">
    <location>
        <begin position="79"/>
        <end position="89"/>
    </location>
</feature>
<dbReference type="AlphaFoldDB" id="A0A7D5K1B2"/>
<feature type="region of interest" description="Disordered" evidence="1">
    <location>
        <begin position="70"/>
        <end position="89"/>
    </location>
</feature>
<gene>
    <name evidence="2" type="ORF">HUG10_09220</name>
</gene>
<organism evidence="2 3">
    <name type="scientific">Halorarum halophilum</name>
    <dbReference type="NCBI Taxonomy" id="2743090"/>
    <lineage>
        <taxon>Archaea</taxon>
        <taxon>Methanobacteriati</taxon>
        <taxon>Methanobacteriota</taxon>
        <taxon>Stenosarchaea group</taxon>
        <taxon>Halobacteria</taxon>
        <taxon>Halobacteriales</taxon>
        <taxon>Haloferacaceae</taxon>
        <taxon>Halorarum</taxon>
    </lineage>
</organism>
<proteinExistence type="predicted"/>
<evidence type="ECO:0000313" key="3">
    <source>
        <dbReference type="Proteomes" id="UP000509750"/>
    </source>
</evidence>
<evidence type="ECO:0000313" key="2">
    <source>
        <dbReference type="EMBL" id="QLG27721.1"/>
    </source>
</evidence>
<accession>A0A7D5K1B2</accession>
<dbReference type="OrthoDB" id="198497at2157"/>
<dbReference type="Proteomes" id="UP000509750">
    <property type="component" value="Chromosome"/>
</dbReference>
<dbReference type="KEGG" id="halg:HUG10_09220"/>
<protein>
    <submittedName>
        <fullName evidence="2">Uncharacterized protein</fullName>
    </submittedName>
</protein>
<sequence>MTTNPHASKCPSSRSPHKIRSGSITWQLNCGVPPEIVAERVNASVSTIKSHYDFATAEERWRRYHDQMESRREHLDQFDFTDDDNDHIL</sequence>
<evidence type="ECO:0000256" key="1">
    <source>
        <dbReference type="SAM" id="MobiDB-lite"/>
    </source>
</evidence>
<keyword evidence="3" id="KW-1185">Reference proteome</keyword>
<dbReference type="EMBL" id="CP058529">
    <property type="protein sequence ID" value="QLG27721.1"/>
    <property type="molecule type" value="Genomic_DNA"/>
</dbReference>
<dbReference type="GeneID" id="56029011"/>